<keyword evidence="5" id="KW-0411">Iron-sulfur</keyword>
<dbReference type="EMBL" id="CAADRN010000100">
    <property type="protein sequence ID" value="VFU12795.1"/>
    <property type="molecule type" value="Genomic_DNA"/>
</dbReference>
<dbReference type="GO" id="GO:0046872">
    <property type="term" value="F:metal ion binding"/>
    <property type="evidence" value="ECO:0007669"/>
    <property type="project" value="UniProtKB-KW"/>
</dbReference>
<protein>
    <submittedName>
        <fullName evidence="8">Fumarase, N-terminal domain</fullName>
        <ecNumber evidence="8">4.2.1.2</ecNumber>
    </submittedName>
</protein>
<dbReference type="GO" id="GO:0051539">
    <property type="term" value="F:4 iron, 4 sulfur cluster binding"/>
    <property type="evidence" value="ECO:0007669"/>
    <property type="project" value="UniProtKB-KW"/>
</dbReference>
<gene>
    <name evidence="8" type="primary">MmcB</name>
    <name evidence="8" type="ORF">SCFA_1890005</name>
</gene>
<dbReference type="InterPro" id="IPR051208">
    <property type="entry name" value="Class-I_Fumarase/Tartrate_DH"/>
</dbReference>
<dbReference type="NCBIfam" id="TIGR00722">
    <property type="entry name" value="ttdA_fumA_fumB"/>
    <property type="match status" value="1"/>
</dbReference>
<dbReference type="Pfam" id="PF05681">
    <property type="entry name" value="Fumerase"/>
    <property type="match status" value="1"/>
</dbReference>
<organism evidence="8">
    <name type="scientific">anaerobic digester metagenome</name>
    <dbReference type="NCBI Taxonomy" id="1263854"/>
    <lineage>
        <taxon>unclassified sequences</taxon>
        <taxon>metagenomes</taxon>
        <taxon>ecological metagenomes</taxon>
    </lineage>
</organism>
<feature type="domain" description="Fe-S hydro-lyase tartrate dehydratase alpha-type catalytic" evidence="7">
    <location>
        <begin position="64"/>
        <end position="332"/>
    </location>
</feature>
<name>A0A485LWE5_9ZZZZ</name>
<dbReference type="InterPro" id="IPR004646">
    <property type="entry name" value="Fe-S_hydro-lyase_TtdA-typ_cat"/>
</dbReference>
<reference evidence="8" key="1">
    <citation type="submission" date="2019-03" db="EMBL/GenBank/DDBJ databases">
        <authorList>
            <person name="Hao L."/>
        </authorList>
    </citation>
    <scope>NUCLEOTIDE SEQUENCE</scope>
</reference>
<evidence type="ECO:0000256" key="5">
    <source>
        <dbReference type="ARBA" id="ARBA00023014"/>
    </source>
</evidence>
<comment type="similarity">
    <text evidence="1">Belongs to the class-I fumarase family.</text>
</comment>
<dbReference type="PANTHER" id="PTHR30389:SF17">
    <property type="entry name" value="L(+)-TARTRATE DEHYDRATASE SUBUNIT ALPHA-RELATED"/>
    <property type="match status" value="1"/>
</dbReference>
<evidence type="ECO:0000256" key="2">
    <source>
        <dbReference type="ARBA" id="ARBA00022485"/>
    </source>
</evidence>
<dbReference type="NCBIfam" id="NF004885">
    <property type="entry name" value="PRK06246.1"/>
    <property type="match status" value="1"/>
</dbReference>
<keyword evidence="2" id="KW-0004">4Fe-4S</keyword>
<evidence type="ECO:0000313" key="8">
    <source>
        <dbReference type="EMBL" id="VFU12795.1"/>
    </source>
</evidence>
<dbReference type="EC" id="4.2.1.2" evidence="8"/>
<evidence type="ECO:0000256" key="3">
    <source>
        <dbReference type="ARBA" id="ARBA00022723"/>
    </source>
</evidence>
<sequence>MFDNIQGLGNKHKVAGVTGRIEFTVINKISIMVRILLLIFWGIESNITAKGGTTIKTINTSVITEAVKKMCQDANFNLGNDVMEAFKKYYESEVSLTGKDILQILIKNAEIAREEQAPMCQDTGFAVVFVELGQDVRIEGGDFYEAINEGVRQGYTEGYLRKSIVSHPLERKNTGDNTPAVIHTKIVPGKNLRIIVAPKGGGSENMSAIKMLKPADGVEGVKKFVVDTIKAAGPNPCPPVVVGVGIGGTYEKAALLSKEALLRELGEKSKYPDIAKLEEELLEEINKTGVGPQGLGGKTTALAVHIEIYGAHIASLPVAVNLNCHAARHKEVVL</sequence>
<keyword evidence="3" id="KW-0479">Metal-binding</keyword>
<dbReference type="PANTHER" id="PTHR30389">
    <property type="entry name" value="FUMARATE HYDRATASE-RELATED"/>
    <property type="match status" value="1"/>
</dbReference>
<evidence type="ECO:0000256" key="6">
    <source>
        <dbReference type="ARBA" id="ARBA00023239"/>
    </source>
</evidence>
<evidence type="ECO:0000256" key="4">
    <source>
        <dbReference type="ARBA" id="ARBA00023004"/>
    </source>
</evidence>
<accession>A0A485LWE5</accession>
<evidence type="ECO:0000259" key="7">
    <source>
        <dbReference type="Pfam" id="PF05681"/>
    </source>
</evidence>
<evidence type="ECO:0000256" key="1">
    <source>
        <dbReference type="ARBA" id="ARBA00008876"/>
    </source>
</evidence>
<keyword evidence="6 8" id="KW-0456">Lyase</keyword>
<dbReference type="AlphaFoldDB" id="A0A485LWE5"/>
<proteinExistence type="inferred from homology"/>
<keyword evidence="4" id="KW-0408">Iron</keyword>
<dbReference type="GO" id="GO:0004333">
    <property type="term" value="F:fumarate hydratase activity"/>
    <property type="evidence" value="ECO:0007669"/>
    <property type="project" value="UniProtKB-EC"/>
</dbReference>